<evidence type="ECO:0000313" key="3">
    <source>
        <dbReference type="Proteomes" id="UP000735302"/>
    </source>
</evidence>
<dbReference type="EMBL" id="BLXT01001930">
    <property type="protein sequence ID" value="GFN89327.1"/>
    <property type="molecule type" value="Genomic_DNA"/>
</dbReference>
<reference evidence="2 3" key="1">
    <citation type="journal article" date="2021" name="Elife">
        <title>Chloroplast acquisition without the gene transfer in kleptoplastic sea slugs, Plakobranchus ocellatus.</title>
        <authorList>
            <person name="Maeda T."/>
            <person name="Takahashi S."/>
            <person name="Yoshida T."/>
            <person name="Shimamura S."/>
            <person name="Takaki Y."/>
            <person name="Nagai Y."/>
            <person name="Toyoda A."/>
            <person name="Suzuki Y."/>
            <person name="Arimoto A."/>
            <person name="Ishii H."/>
            <person name="Satoh N."/>
            <person name="Nishiyama T."/>
            <person name="Hasebe M."/>
            <person name="Maruyama T."/>
            <person name="Minagawa J."/>
            <person name="Obokata J."/>
            <person name="Shigenobu S."/>
        </authorList>
    </citation>
    <scope>NUCLEOTIDE SEQUENCE [LARGE SCALE GENOMIC DNA]</scope>
</reference>
<protein>
    <submittedName>
        <fullName evidence="2">Uncharacterized protein</fullName>
    </submittedName>
</protein>
<keyword evidence="1" id="KW-0175">Coiled coil</keyword>
<accession>A0AAV3Z3K6</accession>
<evidence type="ECO:0000256" key="1">
    <source>
        <dbReference type="SAM" id="Coils"/>
    </source>
</evidence>
<sequence>MASNLFNRDGIQMERAGPSEVERFEQETSFDSALVNAVRDQIERSMQPLRMSVDEIKASVARELEEERVLLRDHLAAAQKEIMAQLQEIRHIQDQQLNQSEPCHHHQPDKDILAEKTNVQEQLVAKQVQQEILAEGQEEGIMATGERSDVKGRDHQMPAISRDLMWFKEQVQLLQNEHKQYRQELRRQEQQQLLQHRVSVSKLELQDELGRTKDELITSMKALWAFTEAELHESSKTLNEKTTDAVCELSRCQEETKHMLSDILTTELRAVHQLAEETKENVSQNLSKNQVYKTAEETKQMMAKVLTATIDTQAQREKNLRELQKVHQLVENAKETIPSKVLKNLHNSLKNTEMSKIIHNLEAKLDDVHGQLFDTNTISIQESALHNLHMVCVGQAQRAIQTVTSPSLNRCKVFHFYVKELSDLVGSGKSVASLPYVVGIDNSFFIMNGIAHFKVKTSEMILRLKSSIDSRELGFELLGCLKLKIETRVMDPAGLENILVDEQTASFEDAFPGERDESCLQLGAPVSCHKLLSSGYNSFKGGSVLIQFKITIVQEQRSNWNTWWGGRK</sequence>
<dbReference type="Proteomes" id="UP000735302">
    <property type="component" value="Unassembled WGS sequence"/>
</dbReference>
<name>A0AAV3Z3K6_9GAST</name>
<evidence type="ECO:0000313" key="2">
    <source>
        <dbReference type="EMBL" id="GFN89327.1"/>
    </source>
</evidence>
<gene>
    <name evidence="2" type="ORF">PoB_001583300</name>
</gene>
<organism evidence="2 3">
    <name type="scientific">Plakobranchus ocellatus</name>
    <dbReference type="NCBI Taxonomy" id="259542"/>
    <lineage>
        <taxon>Eukaryota</taxon>
        <taxon>Metazoa</taxon>
        <taxon>Spiralia</taxon>
        <taxon>Lophotrochozoa</taxon>
        <taxon>Mollusca</taxon>
        <taxon>Gastropoda</taxon>
        <taxon>Heterobranchia</taxon>
        <taxon>Euthyneura</taxon>
        <taxon>Panpulmonata</taxon>
        <taxon>Sacoglossa</taxon>
        <taxon>Placobranchoidea</taxon>
        <taxon>Plakobranchidae</taxon>
        <taxon>Plakobranchus</taxon>
    </lineage>
</organism>
<proteinExistence type="predicted"/>
<dbReference type="AlphaFoldDB" id="A0AAV3Z3K6"/>
<feature type="coiled-coil region" evidence="1">
    <location>
        <begin position="61"/>
        <end position="95"/>
    </location>
</feature>
<keyword evidence="3" id="KW-1185">Reference proteome</keyword>
<feature type="coiled-coil region" evidence="1">
    <location>
        <begin position="164"/>
        <end position="191"/>
    </location>
</feature>
<comment type="caution">
    <text evidence="2">The sequence shown here is derived from an EMBL/GenBank/DDBJ whole genome shotgun (WGS) entry which is preliminary data.</text>
</comment>